<dbReference type="GeneID" id="97242644"/>
<dbReference type="InterPro" id="IPR036249">
    <property type="entry name" value="Thioredoxin-like_sf"/>
</dbReference>
<dbReference type="PANTHER" id="PTHR13887:SF41">
    <property type="entry name" value="THIOREDOXIN SUPERFAMILY PROTEIN"/>
    <property type="match status" value="1"/>
</dbReference>
<evidence type="ECO:0000259" key="2">
    <source>
        <dbReference type="Pfam" id="PF01323"/>
    </source>
</evidence>
<name>A0A162JSE5_9PROT</name>
<evidence type="ECO:0000313" key="3">
    <source>
        <dbReference type="EMBL" id="KYO49781.1"/>
    </source>
</evidence>
<dbReference type="Pfam" id="PF01323">
    <property type="entry name" value="DSBA"/>
    <property type="match status" value="1"/>
</dbReference>
<reference evidence="3 4" key="1">
    <citation type="submission" date="2015-12" db="EMBL/GenBank/DDBJ databases">
        <title>Genome sequence of Tistrella mobilis MCCC 1A02139.</title>
        <authorList>
            <person name="Lu L."/>
            <person name="Lai Q."/>
            <person name="Shao Z."/>
            <person name="Qian P."/>
        </authorList>
    </citation>
    <scope>NUCLEOTIDE SEQUENCE [LARGE SCALE GENOMIC DNA]</scope>
    <source>
        <strain evidence="3 4">MCCC 1A02139</strain>
    </source>
</reference>
<dbReference type="CDD" id="cd03024">
    <property type="entry name" value="DsbA_FrnE"/>
    <property type="match status" value="1"/>
</dbReference>
<evidence type="ECO:0000256" key="1">
    <source>
        <dbReference type="SAM" id="MobiDB-lite"/>
    </source>
</evidence>
<protein>
    <recommendedName>
        <fullName evidence="2">DSBA-like thioredoxin domain-containing protein</fullName>
    </recommendedName>
</protein>
<proteinExistence type="predicted"/>
<dbReference type="PANTHER" id="PTHR13887">
    <property type="entry name" value="GLUTATHIONE S-TRANSFERASE KAPPA"/>
    <property type="match status" value="1"/>
</dbReference>
<evidence type="ECO:0000313" key="4">
    <source>
        <dbReference type="Proteomes" id="UP000075787"/>
    </source>
</evidence>
<feature type="domain" description="DSBA-like thioredoxin" evidence="2">
    <location>
        <begin position="3"/>
        <end position="213"/>
    </location>
</feature>
<dbReference type="OMA" id="QKYAISG"/>
<dbReference type="InterPro" id="IPR001853">
    <property type="entry name" value="DSBA-like_thioredoxin_dom"/>
</dbReference>
<feature type="region of interest" description="Disordered" evidence="1">
    <location>
        <begin position="221"/>
        <end position="255"/>
    </location>
</feature>
<gene>
    <name evidence="3" type="ORF">AUP44_16075</name>
</gene>
<dbReference type="AlphaFoldDB" id="A0A162JSE5"/>
<dbReference type="OrthoDB" id="9799122at2"/>
<comment type="caution">
    <text evidence="3">The sequence shown here is derived from an EMBL/GenBank/DDBJ whole genome shotgun (WGS) entry which is preliminary data.</text>
</comment>
<feature type="compositionally biased region" description="Acidic residues" evidence="1">
    <location>
        <begin position="228"/>
        <end position="241"/>
    </location>
</feature>
<dbReference type="SUPFAM" id="SSF52833">
    <property type="entry name" value="Thioredoxin-like"/>
    <property type="match status" value="1"/>
</dbReference>
<sequence>MRIDVISDTVCPWCFIGKRRLEEALEMFAEHPAAQPVEVRWHPFQLNPAMPREGTDRAGYLAAKFGGPERAAQIYGRIRAAGAEAGIDIDPERAAVMPNTLDSHRLIHRMQLRDLAAADGGNRGDRVVEALFTAFFEQGRNIGDAAVLTEIGLAVDPEDTDLGAWLASDEDRDMMAEADAQARRIGVDGVPCFIIDGRWAVMGAQAPEQMMMALVRAATNPAGGGVADDGEGEMSDDDADGDGCSPEDGCAVPPR</sequence>
<organism evidence="3 4">
    <name type="scientific">Tistrella mobilis</name>
    <dbReference type="NCBI Taxonomy" id="171437"/>
    <lineage>
        <taxon>Bacteria</taxon>
        <taxon>Pseudomonadati</taxon>
        <taxon>Pseudomonadota</taxon>
        <taxon>Alphaproteobacteria</taxon>
        <taxon>Geminicoccales</taxon>
        <taxon>Geminicoccaceae</taxon>
        <taxon>Tistrella</taxon>
    </lineage>
</organism>
<dbReference type="EMBL" id="LPZR01000217">
    <property type="protein sequence ID" value="KYO49781.1"/>
    <property type="molecule type" value="Genomic_DNA"/>
</dbReference>
<dbReference type="Gene3D" id="3.40.30.10">
    <property type="entry name" value="Glutaredoxin"/>
    <property type="match status" value="1"/>
</dbReference>
<accession>A0A162JSE5</accession>
<dbReference type="Proteomes" id="UP000075787">
    <property type="component" value="Unassembled WGS sequence"/>
</dbReference>
<dbReference type="GO" id="GO:0016491">
    <property type="term" value="F:oxidoreductase activity"/>
    <property type="evidence" value="ECO:0007669"/>
    <property type="project" value="InterPro"/>
</dbReference>
<dbReference type="RefSeq" id="WP_014744459.1">
    <property type="nucleotide sequence ID" value="NZ_CP121045.1"/>
</dbReference>